<feature type="transmembrane region" description="Helical" evidence="7">
    <location>
        <begin position="374"/>
        <end position="392"/>
    </location>
</feature>
<feature type="transmembrane region" description="Helical" evidence="7">
    <location>
        <begin position="148"/>
        <end position="169"/>
    </location>
</feature>
<keyword evidence="2" id="KW-1003">Cell membrane</keyword>
<organism evidence="8 9">
    <name type="scientific">Amycolatopsis mongoliensis</name>
    <dbReference type="NCBI Taxonomy" id="715475"/>
    <lineage>
        <taxon>Bacteria</taxon>
        <taxon>Bacillati</taxon>
        <taxon>Actinomycetota</taxon>
        <taxon>Actinomycetes</taxon>
        <taxon>Pseudonocardiales</taxon>
        <taxon>Pseudonocardiaceae</taxon>
        <taxon>Amycolatopsis</taxon>
    </lineage>
</organism>
<dbReference type="Proteomes" id="UP001239397">
    <property type="component" value="Chromosome"/>
</dbReference>
<feature type="transmembrane region" description="Helical" evidence="7">
    <location>
        <begin position="330"/>
        <end position="353"/>
    </location>
</feature>
<dbReference type="RefSeq" id="WP_285996853.1">
    <property type="nucleotide sequence ID" value="NZ_CP127295.1"/>
</dbReference>
<feature type="transmembrane region" description="Helical" evidence="7">
    <location>
        <begin position="189"/>
        <end position="209"/>
    </location>
</feature>
<dbReference type="EMBL" id="CP127295">
    <property type="protein sequence ID" value="WIY00386.1"/>
    <property type="molecule type" value="Genomic_DNA"/>
</dbReference>
<dbReference type="Gene3D" id="1.20.1250.20">
    <property type="entry name" value="MFS general substrate transporter like domains"/>
    <property type="match status" value="1"/>
</dbReference>
<feature type="region of interest" description="Disordered" evidence="6">
    <location>
        <begin position="438"/>
        <end position="491"/>
    </location>
</feature>
<keyword evidence="4 7" id="KW-1133">Transmembrane helix</keyword>
<dbReference type="SUPFAM" id="SSF103473">
    <property type="entry name" value="MFS general substrate transporter"/>
    <property type="match status" value="1"/>
</dbReference>
<feature type="transmembrane region" description="Helical" evidence="7">
    <location>
        <begin position="12"/>
        <end position="35"/>
    </location>
</feature>
<dbReference type="InterPro" id="IPR036259">
    <property type="entry name" value="MFS_trans_sf"/>
</dbReference>
<gene>
    <name evidence="8" type="ORF">QRX60_41060</name>
</gene>
<feature type="transmembrane region" description="Helical" evidence="7">
    <location>
        <begin position="47"/>
        <end position="71"/>
    </location>
</feature>
<protein>
    <submittedName>
        <fullName evidence="8">MFS transporter</fullName>
    </submittedName>
</protein>
<evidence type="ECO:0000256" key="1">
    <source>
        <dbReference type="ARBA" id="ARBA00004651"/>
    </source>
</evidence>
<evidence type="ECO:0000256" key="7">
    <source>
        <dbReference type="SAM" id="Phobius"/>
    </source>
</evidence>
<proteinExistence type="predicted"/>
<dbReference type="AlphaFoldDB" id="A0A9Y2JKN4"/>
<feature type="transmembrane region" description="Helical" evidence="7">
    <location>
        <begin position="243"/>
        <end position="262"/>
    </location>
</feature>
<evidence type="ECO:0000256" key="6">
    <source>
        <dbReference type="SAM" id="MobiDB-lite"/>
    </source>
</evidence>
<feature type="compositionally biased region" description="Low complexity" evidence="6">
    <location>
        <begin position="444"/>
        <end position="454"/>
    </location>
</feature>
<evidence type="ECO:0000256" key="5">
    <source>
        <dbReference type="ARBA" id="ARBA00023136"/>
    </source>
</evidence>
<reference evidence="8 9" key="1">
    <citation type="submission" date="2023-06" db="EMBL/GenBank/DDBJ databases">
        <authorList>
            <person name="Oyuntsetseg B."/>
            <person name="Kim S.B."/>
        </authorList>
    </citation>
    <scope>NUCLEOTIDE SEQUENCE [LARGE SCALE GENOMIC DNA]</scope>
    <source>
        <strain evidence="8 9">4-36</strain>
    </source>
</reference>
<keyword evidence="3 7" id="KW-0812">Transmembrane</keyword>
<evidence type="ECO:0000313" key="9">
    <source>
        <dbReference type="Proteomes" id="UP001239397"/>
    </source>
</evidence>
<feature type="transmembrane region" description="Helical" evidence="7">
    <location>
        <begin position="83"/>
        <end position="102"/>
    </location>
</feature>
<name>A0A9Y2JKN4_9PSEU</name>
<dbReference type="CDD" id="cd06173">
    <property type="entry name" value="MFS_MefA_like"/>
    <property type="match status" value="1"/>
</dbReference>
<dbReference type="PANTHER" id="PTHR23513">
    <property type="entry name" value="INTEGRAL MEMBRANE EFFLUX PROTEIN-RELATED"/>
    <property type="match status" value="1"/>
</dbReference>
<keyword evidence="9" id="KW-1185">Reference proteome</keyword>
<dbReference type="GO" id="GO:0005886">
    <property type="term" value="C:plasma membrane"/>
    <property type="evidence" value="ECO:0007669"/>
    <property type="project" value="UniProtKB-SubCell"/>
</dbReference>
<evidence type="ECO:0000256" key="3">
    <source>
        <dbReference type="ARBA" id="ARBA00022692"/>
    </source>
</evidence>
<feature type="transmembrane region" description="Helical" evidence="7">
    <location>
        <begin position="108"/>
        <end position="128"/>
    </location>
</feature>
<accession>A0A9Y2JKN4</accession>
<dbReference type="PANTHER" id="PTHR23513:SF17">
    <property type="entry name" value="MEMBRANE PROTEIN"/>
    <property type="match status" value="1"/>
</dbReference>
<keyword evidence="5 7" id="KW-0472">Membrane</keyword>
<evidence type="ECO:0000313" key="8">
    <source>
        <dbReference type="EMBL" id="WIY00386.1"/>
    </source>
</evidence>
<sequence>MPGVLRIRPFRRLWLVLAVSSVGDWLGLLATSTFAAGRFSNPAAQGAAFGGVIAVRLLPALVLGPLAGVLADRFDRRHTMIGCDLLRFLIFASIPAVGLLVADRGVVVGWAAAATFLIEAVAMVWSPARDAAIPVLVPRDRLEAANRLSLATTYGATPVVAALVMAGLHGLANLVFAGPAPAWADPVTAALFLNAVTFLGNAGVLAVGVRELSGRGPAPAHSGIRRELGEAWRYVRRTPSVRGLVTGILVAFGGAGVVIGAAQRYAQAVGGGDVAFALLFVALFAGLALGVAGGPAVVHGLSRRRWFALSIALAGISVAGLASAPGLGTAAVACAGTGAGAGMAFLVGWTLLGGEVGDDLRGRVFGFVEAGGRVALLVSIAVTSVLVGFGAVPPGIPAVRVVLLAAGVAVVAAGLVGLRRIDDRPGVPVVADLLRALRRPGDQSPSHGGRTTPSGPGGGIVPSEPGENRSDVAGVRPEAMEGDSPADRYRP</sequence>
<comment type="subcellular location">
    <subcellularLocation>
        <location evidence="1">Cell membrane</location>
        <topology evidence="1">Multi-pass membrane protein</topology>
    </subcellularLocation>
</comment>
<feature type="transmembrane region" description="Helical" evidence="7">
    <location>
        <begin position="398"/>
        <end position="418"/>
    </location>
</feature>
<evidence type="ECO:0000256" key="2">
    <source>
        <dbReference type="ARBA" id="ARBA00022475"/>
    </source>
</evidence>
<feature type="transmembrane region" description="Helical" evidence="7">
    <location>
        <begin position="306"/>
        <end position="324"/>
    </location>
</feature>
<feature type="transmembrane region" description="Helical" evidence="7">
    <location>
        <begin position="274"/>
        <end position="294"/>
    </location>
</feature>
<evidence type="ECO:0000256" key="4">
    <source>
        <dbReference type="ARBA" id="ARBA00022989"/>
    </source>
</evidence>
<dbReference type="KEGG" id="amog:QRX60_41060"/>